<protein>
    <submittedName>
        <fullName evidence="1">Uncharacterized protein</fullName>
    </submittedName>
</protein>
<evidence type="ECO:0000313" key="2">
    <source>
        <dbReference type="Proteomes" id="UP000009183"/>
    </source>
</evidence>
<sequence>MAIYYNIDASFVKYRKRFSGCIIEDKSTGHCYLQHCILHAWCCHFSRIRSLGIEAHSSPYQRIVPLERPDATGGARFEQGYYGLPVFMEDEEAELFWPRSLRFYGMQLGPAMQHY</sequence>
<dbReference type="OrthoDB" id="10257085at2759"/>
<dbReference type="EMBL" id="FN596741">
    <property type="protein sequence ID" value="CCB61508.1"/>
    <property type="molecule type" value="Genomic_DNA"/>
</dbReference>
<dbReference type="AlphaFoldDB" id="F6I3J0"/>
<gene>
    <name evidence="1" type="ordered locus">VIT_10s0092g00580</name>
</gene>
<dbReference type="PaxDb" id="29760-VIT_10s0092g00580.t01"/>
<dbReference type="InParanoid" id="F6I3J0"/>
<evidence type="ECO:0000313" key="1">
    <source>
        <dbReference type="EMBL" id="CCB61508.1"/>
    </source>
</evidence>
<dbReference type="Proteomes" id="UP000009183">
    <property type="component" value="Chromosome 10"/>
</dbReference>
<reference evidence="2" key="1">
    <citation type="journal article" date="2007" name="Nature">
        <title>The grapevine genome sequence suggests ancestral hexaploidization in major angiosperm phyla.</title>
        <authorList>
            <consortium name="The French-Italian Public Consortium for Grapevine Genome Characterization."/>
            <person name="Jaillon O."/>
            <person name="Aury J.-M."/>
            <person name="Noel B."/>
            <person name="Policriti A."/>
            <person name="Clepet C."/>
            <person name="Casagrande A."/>
            <person name="Choisne N."/>
            <person name="Aubourg S."/>
            <person name="Vitulo N."/>
            <person name="Jubin C."/>
            <person name="Vezzi A."/>
            <person name="Legeai F."/>
            <person name="Hugueney P."/>
            <person name="Dasilva C."/>
            <person name="Horner D."/>
            <person name="Mica E."/>
            <person name="Jublot D."/>
            <person name="Poulain J."/>
            <person name="Bruyere C."/>
            <person name="Billault A."/>
            <person name="Segurens B."/>
            <person name="Gouyvenoux M."/>
            <person name="Ugarte E."/>
            <person name="Cattonaro F."/>
            <person name="Anthouard V."/>
            <person name="Vico V."/>
            <person name="Del Fabbro C."/>
            <person name="Alaux M."/>
            <person name="Di Gaspero G."/>
            <person name="Dumas V."/>
            <person name="Felice N."/>
            <person name="Paillard S."/>
            <person name="Juman I."/>
            <person name="Moroldo M."/>
            <person name="Scalabrin S."/>
            <person name="Canaguier A."/>
            <person name="Le Clainche I."/>
            <person name="Malacrida G."/>
            <person name="Durand E."/>
            <person name="Pesole G."/>
            <person name="Laucou V."/>
            <person name="Chatelet P."/>
            <person name="Merdinoglu D."/>
            <person name="Delledonne M."/>
            <person name="Pezzotti M."/>
            <person name="Lecharny A."/>
            <person name="Scarpelli C."/>
            <person name="Artiguenave F."/>
            <person name="Pe M.E."/>
            <person name="Valle G."/>
            <person name="Morgante M."/>
            <person name="Caboche M."/>
            <person name="Adam-Blondon A.-F."/>
            <person name="Weissenbach J."/>
            <person name="Quetier F."/>
            <person name="Wincker P."/>
        </authorList>
    </citation>
    <scope>NUCLEOTIDE SEQUENCE [LARGE SCALE GENOMIC DNA]</scope>
    <source>
        <strain evidence="2">cv. Pinot noir / PN40024</strain>
    </source>
</reference>
<name>F6I3J0_VITVI</name>
<proteinExistence type="predicted"/>
<dbReference type="HOGENOM" id="CLU_2113402_0_0_1"/>
<organism evidence="1 2">
    <name type="scientific">Vitis vinifera</name>
    <name type="common">Grape</name>
    <dbReference type="NCBI Taxonomy" id="29760"/>
    <lineage>
        <taxon>Eukaryota</taxon>
        <taxon>Viridiplantae</taxon>
        <taxon>Streptophyta</taxon>
        <taxon>Embryophyta</taxon>
        <taxon>Tracheophyta</taxon>
        <taxon>Spermatophyta</taxon>
        <taxon>Magnoliopsida</taxon>
        <taxon>eudicotyledons</taxon>
        <taxon>Gunneridae</taxon>
        <taxon>Pentapetalae</taxon>
        <taxon>rosids</taxon>
        <taxon>Vitales</taxon>
        <taxon>Vitaceae</taxon>
        <taxon>Viteae</taxon>
        <taxon>Vitis</taxon>
    </lineage>
</organism>
<keyword evidence="2" id="KW-1185">Reference proteome</keyword>
<accession>F6I3J0</accession>